<gene>
    <name evidence="1" type="ORF">OH806_02630</name>
</gene>
<evidence type="ECO:0000313" key="2">
    <source>
        <dbReference type="Proteomes" id="UP001163719"/>
    </source>
</evidence>
<reference evidence="1" key="1">
    <citation type="submission" date="2022-10" db="EMBL/GenBank/DDBJ databases">
        <title>Chryseobacterium babae sp. nov. isolated from the gut of the beetle Oryctes rhinoceros, and Chryseobacterium kimseyorum sp. nov., isolated from a stick insect rearing cage.</title>
        <authorList>
            <person name="Shelomi M."/>
            <person name="Han C.-J."/>
            <person name="Chen W.-M."/>
            <person name="Chen H.-K."/>
            <person name="Liaw S.-J."/>
            <person name="Muhle E."/>
            <person name="Clermont D."/>
        </authorList>
    </citation>
    <scope>NUCLEOTIDE SEQUENCE</scope>
    <source>
        <strain evidence="1">WLa1L2M3</strain>
    </source>
</reference>
<accession>A0ABT3HK82</accession>
<comment type="caution">
    <text evidence="1">The sequence shown here is derived from an EMBL/GenBank/DDBJ whole genome shotgun (WGS) entry which is preliminary data.</text>
</comment>
<name>A0ABT3HK82_9FLAO</name>
<proteinExistence type="predicted"/>
<evidence type="ECO:0000313" key="1">
    <source>
        <dbReference type="EMBL" id="MCW3160166.1"/>
    </source>
</evidence>
<organism evidence="1 2">
    <name type="scientific">Chryseobacterium oryctis</name>
    <dbReference type="NCBI Taxonomy" id="2952618"/>
    <lineage>
        <taxon>Bacteria</taxon>
        <taxon>Pseudomonadati</taxon>
        <taxon>Bacteroidota</taxon>
        <taxon>Flavobacteriia</taxon>
        <taxon>Flavobacteriales</taxon>
        <taxon>Weeksellaceae</taxon>
        <taxon>Chryseobacterium group</taxon>
        <taxon>Chryseobacterium</taxon>
    </lineage>
</organism>
<dbReference type="EMBL" id="JAPDHV010000001">
    <property type="protein sequence ID" value="MCW3160166.1"/>
    <property type="molecule type" value="Genomic_DNA"/>
</dbReference>
<dbReference type="RefSeq" id="WP_264742124.1">
    <property type="nucleotide sequence ID" value="NZ_JAPDHV010000001.1"/>
</dbReference>
<protein>
    <submittedName>
        <fullName evidence="1">Uncharacterized protein</fullName>
    </submittedName>
</protein>
<dbReference type="Proteomes" id="UP001163719">
    <property type="component" value="Unassembled WGS sequence"/>
</dbReference>
<sequence>MNEKIPETEIELEDWMKKNCYNFDSYSVNGNFIWEGYGIDKNGPLYYWYYTEHGQKNNLEIFRSEKEIIEFAFTQISSDKWAKTHCIGFTLDEHKSSKLSEILKKQKIDFIQDKIPFYADKPAFRTFVLGCDIKQSEYLKTEFYEELK</sequence>
<keyword evidence="2" id="KW-1185">Reference proteome</keyword>